<keyword evidence="2" id="KW-0436">Ligase</keyword>
<dbReference type="AlphaFoldDB" id="A0A495B800"/>
<gene>
    <name evidence="2" type="ORF">C8E02_2567</name>
</gene>
<dbReference type="PANTHER" id="PTHR43845">
    <property type="entry name" value="BLR5969 PROTEIN"/>
    <property type="match status" value="1"/>
</dbReference>
<proteinExistence type="predicted"/>
<evidence type="ECO:0000313" key="2">
    <source>
        <dbReference type="EMBL" id="RKQ57108.1"/>
    </source>
</evidence>
<evidence type="ECO:0000259" key="1">
    <source>
        <dbReference type="Pfam" id="PF00501"/>
    </source>
</evidence>
<accession>A0A495B800</accession>
<feature type="domain" description="AMP-dependent synthetase/ligase" evidence="1">
    <location>
        <begin position="147"/>
        <end position="275"/>
    </location>
</feature>
<dbReference type="EMBL" id="RBID01000016">
    <property type="protein sequence ID" value="RKQ57108.1"/>
    <property type="molecule type" value="Genomic_DNA"/>
</dbReference>
<dbReference type="InterPro" id="IPR045851">
    <property type="entry name" value="AMP-bd_C_sf"/>
</dbReference>
<dbReference type="RefSeq" id="WP_120811175.1">
    <property type="nucleotide sequence ID" value="NZ_RBID01000016.1"/>
</dbReference>
<dbReference type="Gene3D" id="3.30.300.30">
    <property type="match status" value="1"/>
</dbReference>
<name>A0A495B800_VOGIN</name>
<dbReference type="SUPFAM" id="SSF56801">
    <property type="entry name" value="Acetyl-CoA synthetase-like"/>
    <property type="match status" value="1"/>
</dbReference>
<organism evidence="2 3">
    <name type="scientific">Vogesella indigofera</name>
    <name type="common">Pseudomonas indigofera</name>
    <dbReference type="NCBI Taxonomy" id="45465"/>
    <lineage>
        <taxon>Bacteria</taxon>
        <taxon>Pseudomonadati</taxon>
        <taxon>Pseudomonadota</taxon>
        <taxon>Betaproteobacteria</taxon>
        <taxon>Neisseriales</taxon>
        <taxon>Chromobacteriaceae</taxon>
        <taxon>Vogesella</taxon>
    </lineage>
</organism>
<comment type="caution">
    <text evidence="2">The sequence shown here is derived from an EMBL/GenBank/DDBJ whole genome shotgun (WGS) entry which is preliminary data.</text>
</comment>
<dbReference type="GO" id="GO:0016874">
    <property type="term" value="F:ligase activity"/>
    <property type="evidence" value="ECO:0007669"/>
    <property type="project" value="UniProtKB-KW"/>
</dbReference>
<dbReference type="Gene3D" id="3.40.50.12780">
    <property type="entry name" value="N-terminal domain of ligase-like"/>
    <property type="match status" value="1"/>
</dbReference>
<dbReference type="PANTHER" id="PTHR43845:SF1">
    <property type="entry name" value="BLR5969 PROTEIN"/>
    <property type="match status" value="1"/>
</dbReference>
<dbReference type="InterPro" id="IPR000873">
    <property type="entry name" value="AMP-dep_synth/lig_dom"/>
</dbReference>
<dbReference type="InterPro" id="IPR042099">
    <property type="entry name" value="ANL_N_sf"/>
</dbReference>
<reference evidence="2 3" key="1">
    <citation type="submission" date="2018-10" db="EMBL/GenBank/DDBJ databases">
        <title>Genomic Encyclopedia of Type Strains, Phase IV (KMG-IV): sequencing the most valuable type-strain genomes for metagenomic binning, comparative biology and taxonomic classification.</title>
        <authorList>
            <person name="Goeker M."/>
        </authorList>
    </citation>
    <scope>NUCLEOTIDE SEQUENCE [LARGE SCALE GENOMIC DNA]</scope>
    <source>
        <strain evidence="2 3">DSM 3303</strain>
    </source>
</reference>
<protein>
    <submittedName>
        <fullName evidence="2">Phenylacetate-CoA ligase</fullName>
    </submittedName>
</protein>
<evidence type="ECO:0000313" key="3">
    <source>
        <dbReference type="Proteomes" id="UP000279384"/>
    </source>
</evidence>
<sequence length="411" mass="43167">MPYLDTLETRAPAARLAAQLAALPAQIAHAKAHSPAYAALLADIEPAGITSLAALADLPLTRKSALIAAQQAAPPFGGFAALAPGQAARLFASPGPIYEPQGHGDDFWRLSRALYAAGVRAGELVHNAFSYHFTPGGFMLDAGARALGCAVFPAGPGQTELQVAALRDLGASTYTGTPSFLKLILEKADQLGVALPRLNKALVSGEALPASLRAWFAARGIAVLQCYATADLGLIAYETAPDQGMVIDEGVLLEIVRPGSGEPLPAGEIGEVVVTSFNRDYPLLRFATGDLSALIDTPSPCGRSNQRIRGWLGRADQSTKIKGMFVHPEQVHAVTQRHPAVRRARLVVTQHEQLDVMTLHAEVGDQHDSSLAANLAASLREVCKLRGEVVLCAPGSLPADGKVIDDARSLA</sequence>
<dbReference type="Proteomes" id="UP000279384">
    <property type="component" value="Unassembled WGS sequence"/>
</dbReference>
<dbReference type="Pfam" id="PF00501">
    <property type="entry name" value="AMP-binding"/>
    <property type="match status" value="1"/>
</dbReference>